<dbReference type="GO" id="GO:0006351">
    <property type="term" value="P:DNA-templated transcription"/>
    <property type="evidence" value="ECO:0007669"/>
    <property type="project" value="InterPro"/>
</dbReference>
<dbReference type="InterPro" id="IPR038087">
    <property type="entry name" value="RNAP_delta_N_dom_sf"/>
</dbReference>
<sequence length="174" mass="20490">MAEEVITLSNLSVEEARENSLVDLAYAILKETNKPLHYREIMQEVAKYRQMSEEEIKASIAILYTEVNVDGRFLCLGDNSWGLKRWYPVDKTLEKTVGDGKRFIRKDDDDLFEDEDEELYLEEELDEVDVDEIELVDDEDVFDDVEEIDEEVDDEYDDAEPEDEEQPEDEEEEF</sequence>
<dbReference type="KEGG" id="eff:skT53_26260"/>
<feature type="domain" description="HTH HARE-type" evidence="8">
    <location>
        <begin position="19"/>
        <end position="86"/>
    </location>
</feature>
<proteinExistence type="inferred from homology"/>
<keyword evidence="5 6" id="KW-0804">Transcription</keyword>
<reference evidence="9 10" key="1">
    <citation type="submission" date="2020-08" db="EMBL/GenBank/DDBJ databases">
        <title>Complete Genome Sequence of Effusibacillus dendaii Strain skT53, Isolated from Farmland soil.</title>
        <authorList>
            <person name="Konishi T."/>
            <person name="Kawasaki H."/>
        </authorList>
    </citation>
    <scope>NUCLEOTIDE SEQUENCE [LARGE SCALE GENOMIC DNA]</scope>
    <source>
        <strain evidence="10">skT53</strain>
    </source>
</reference>
<organism evidence="9 10">
    <name type="scientific">Effusibacillus dendaii</name>
    <dbReference type="NCBI Taxonomy" id="2743772"/>
    <lineage>
        <taxon>Bacteria</taxon>
        <taxon>Bacillati</taxon>
        <taxon>Bacillota</taxon>
        <taxon>Bacilli</taxon>
        <taxon>Bacillales</taxon>
        <taxon>Alicyclobacillaceae</taxon>
        <taxon>Effusibacillus</taxon>
    </lineage>
</organism>
<evidence type="ECO:0000313" key="10">
    <source>
        <dbReference type="Proteomes" id="UP000593802"/>
    </source>
</evidence>
<keyword evidence="10" id="KW-1185">Reference proteome</keyword>
<evidence type="ECO:0000313" key="9">
    <source>
        <dbReference type="EMBL" id="BCJ87641.1"/>
    </source>
</evidence>
<keyword evidence="3 6" id="KW-0808">Transferase</keyword>
<evidence type="ECO:0000256" key="5">
    <source>
        <dbReference type="ARBA" id="ARBA00023163"/>
    </source>
</evidence>
<protein>
    <recommendedName>
        <fullName evidence="6">Probable DNA-directed RNA polymerase subunit delta</fullName>
    </recommendedName>
    <alternativeName>
        <fullName evidence="6">RNAP delta factor</fullName>
    </alternativeName>
</protein>
<evidence type="ECO:0000256" key="3">
    <source>
        <dbReference type="ARBA" id="ARBA00022679"/>
    </source>
</evidence>
<evidence type="ECO:0000259" key="8">
    <source>
        <dbReference type="PROSITE" id="PS51913"/>
    </source>
</evidence>
<dbReference type="EMBL" id="AP023366">
    <property type="protein sequence ID" value="BCJ87641.1"/>
    <property type="molecule type" value="Genomic_DNA"/>
</dbReference>
<dbReference type="Gene3D" id="1.10.10.1250">
    <property type="entry name" value="RNA polymerase, subunit delta, N-terminal domain"/>
    <property type="match status" value="1"/>
</dbReference>
<evidence type="ECO:0000256" key="4">
    <source>
        <dbReference type="ARBA" id="ARBA00022695"/>
    </source>
</evidence>
<dbReference type="NCBIfam" id="TIGR04567">
    <property type="entry name" value="RNAP_delt_lowGC"/>
    <property type="match status" value="1"/>
</dbReference>
<dbReference type="GO" id="GO:0000428">
    <property type="term" value="C:DNA-directed RNA polymerase complex"/>
    <property type="evidence" value="ECO:0007669"/>
    <property type="project" value="UniProtKB-KW"/>
</dbReference>
<keyword evidence="4 6" id="KW-0548">Nucleotidyltransferase</keyword>
<evidence type="ECO:0000256" key="1">
    <source>
        <dbReference type="ARBA" id="ARBA00009828"/>
    </source>
</evidence>
<dbReference type="GO" id="GO:0006355">
    <property type="term" value="P:regulation of DNA-templated transcription"/>
    <property type="evidence" value="ECO:0007669"/>
    <property type="project" value="UniProtKB-UniRule"/>
</dbReference>
<dbReference type="Proteomes" id="UP000593802">
    <property type="component" value="Chromosome"/>
</dbReference>
<dbReference type="GO" id="GO:0003899">
    <property type="term" value="F:DNA-directed RNA polymerase activity"/>
    <property type="evidence" value="ECO:0007669"/>
    <property type="project" value="UniProtKB-UniRule"/>
</dbReference>
<dbReference type="PROSITE" id="PS51913">
    <property type="entry name" value="HTH_HARE"/>
    <property type="match status" value="1"/>
</dbReference>
<feature type="region of interest" description="Disordered" evidence="7">
    <location>
        <begin position="139"/>
        <end position="174"/>
    </location>
</feature>
<comment type="similarity">
    <text evidence="1 6">Belongs to the RpoE family.</text>
</comment>
<keyword evidence="2 6" id="KW-0240">DNA-directed RNA polymerase</keyword>
<dbReference type="AlphaFoldDB" id="A0A7I8DIH7"/>
<comment type="subunit">
    <text evidence="6">RNAP is composed of a core of 2 alpha, a beta and a beta' subunits. The core is associated with a delta subunit and one of several sigma factors.</text>
</comment>
<name>A0A7I8DIH7_9BACL</name>
<evidence type="ECO:0000256" key="6">
    <source>
        <dbReference type="HAMAP-Rule" id="MF_00357"/>
    </source>
</evidence>
<dbReference type="Pfam" id="PF05066">
    <property type="entry name" value="HARE-HTH"/>
    <property type="match status" value="1"/>
</dbReference>
<dbReference type="InterPro" id="IPR029757">
    <property type="entry name" value="RpoE"/>
</dbReference>
<dbReference type="HAMAP" id="MF_00357">
    <property type="entry name" value="RNApol_bact_RpoE"/>
    <property type="match status" value="1"/>
</dbReference>
<accession>A0A7I8DIH7</accession>
<dbReference type="RefSeq" id="WP_200757865.1">
    <property type="nucleotide sequence ID" value="NZ_AP023366.1"/>
</dbReference>
<evidence type="ECO:0000256" key="2">
    <source>
        <dbReference type="ARBA" id="ARBA00022478"/>
    </source>
</evidence>
<evidence type="ECO:0000256" key="7">
    <source>
        <dbReference type="SAM" id="MobiDB-lite"/>
    </source>
</evidence>
<dbReference type="InterPro" id="IPR007759">
    <property type="entry name" value="Asxl_HARE-HTH"/>
</dbReference>
<gene>
    <name evidence="6" type="primary">rpoE</name>
    <name evidence="9" type="ORF">skT53_26260</name>
</gene>
<comment type="function">
    <text evidence="6">Participates in both the initiation and recycling phases of transcription. In the presence of the delta subunit, RNAP displays an increased specificity of transcription, a decreased affinity for nucleic acids, and an increased efficiency of RNA synthesis because of enhanced recycling.</text>
</comment>